<protein>
    <submittedName>
        <fullName evidence="1">Uncharacterized protein</fullName>
    </submittedName>
</protein>
<evidence type="ECO:0000313" key="2">
    <source>
        <dbReference type="Proteomes" id="UP001302493"/>
    </source>
</evidence>
<dbReference type="EMBL" id="CP119180">
    <property type="protein sequence ID" value="WOB78477.1"/>
    <property type="molecule type" value="Genomic_DNA"/>
</dbReference>
<dbReference type="Proteomes" id="UP001302493">
    <property type="component" value="Chromosome"/>
</dbReference>
<keyword evidence="2" id="KW-1185">Reference proteome</keyword>
<reference evidence="1" key="1">
    <citation type="submission" date="2023-03" db="EMBL/GenBank/DDBJ databases">
        <title>Genome sequence of Brevundimonas nasdae SJTX8.</title>
        <authorList>
            <person name="Liang R."/>
        </authorList>
    </citation>
    <scope>NUCLEOTIDE SEQUENCE</scope>
    <source>
        <strain evidence="1">X8</strain>
    </source>
</reference>
<proteinExistence type="predicted"/>
<gene>
    <name evidence="1" type="ORF">PZA08_14415</name>
</gene>
<evidence type="ECO:0000313" key="1">
    <source>
        <dbReference type="EMBL" id="WOB78477.1"/>
    </source>
</evidence>
<name>A0ACD4VKP3_9CAUL</name>
<organism evidence="1 2">
    <name type="scientific">Brevundimonas nasdae</name>
    <dbReference type="NCBI Taxonomy" id="172043"/>
    <lineage>
        <taxon>Bacteria</taxon>
        <taxon>Pseudomonadati</taxon>
        <taxon>Pseudomonadota</taxon>
        <taxon>Alphaproteobacteria</taxon>
        <taxon>Caulobacterales</taxon>
        <taxon>Caulobacteraceae</taxon>
        <taxon>Brevundimonas</taxon>
    </lineage>
</organism>
<sequence length="117" mass="13157">MRHTIEQTLIELAEAIGDRATVRQAILFVMIAVNDPPGNIRTTPRMTLARARLEAPIGQAISRSWLTLKEAGLVERPSWSKETREQPMHLTPKGRALWDRINQIASQDDIASNPRPP</sequence>
<accession>A0ACD4VKP3</accession>